<dbReference type="Gene3D" id="3.30.1520.10">
    <property type="entry name" value="Phox-like domain"/>
    <property type="match status" value="1"/>
</dbReference>
<accession>A0A6A4GRP7</accession>
<evidence type="ECO:0008006" key="3">
    <source>
        <dbReference type="Google" id="ProtNLM"/>
    </source>
</evidence>
<dbReference type="Proteomes" id="UP000799118">
    <property type="component" value="Unassembled WGS sequence"/>
</dbReference>
<dbReference type="OrthoDB" id="73875at2759"/>
<dbReference type="GO" id="GO:0035091">
    <property type="term" value="F:phosphatidylinositol binding"/>
    <property type="evidence" value="ECO:0007669"/>
    <property type="project" value="InterPro"/>
</dbReference>
<evidence type="ECO:0000313" key="1">
    <source>
        <dbReference type="EMBL" id="KAE9388452.1"/>
    </source>
</evidence>
<proteinExistence type="predicted"/>
<dbReference type="EMBL" id="ML769742">
    <property type="protein sequence ID" value="KAE9388452.1"/>
    <property type="molecule type" value="Genomic_DNA"/>
</dbReference>
<reference evidence="1" key="1">
    <citation type="journal article" date="2019" name="Environ. Microbiol.">
        <title>Fungal ecological strategies reflected in gene transcription - a case study of two litter decomposers.</title>
        <authorList>
            <person name="Barbi F."/>
            <person name="Kohler A."/>
            <person name="Barry K."/>
            <person name="Baskaran P."/>
            <person name="Daum C."/>
            <person name="Fauchery L."/>
            <person name="Ihrmark K."/>
            <person name="Kuo A."/>
            <person name="LaButti K."/>
            <person name="Lipzen A."/>
            <person name="Morin E."/>
            <person name="Grigoriev I.V."/>
            <person name="Henrissat B."/>
            <person name="Lindahl B."/>
            <person name="Martin F."/>
        </authorList>
    </citation>
    <scope>NUCLEOTIDE SEQUENCE</scope>
    <source>
        <strain evidence="1">JB14</strain>
    </source>
</reference>
<dbReference type="AlphaFoldDB" id="A0A6A4GRP7"/>
<protein>
    <recommendedName>
        <fullName evidence="3">PX domain-containing protein</fullName>
    </recommendedName>
</protein>
<gene>
    <name evidence="1" type="ORF">BT96DRAFT_1025445</name>
</gene>
<name>A0A6A4GRP7_9AGAR</name>
<dbReference type="InterPro" id="IPR036871">
    <property type="entry name" value="PX_dom_sf"/>
</dbReference>
<evidence type="ECO:0000313" key="2">
    <source>
        <dbReference type="Proteomes" id="UP000799118"/>
    </source>
</evidence>
<keyword evidence="2" id="KW-1185">Reference proteome</keyword>
<dbReference type="SUPFAM" id="SSF64268">
    <property type="entry name" value="PX domain"/>
    <property type="match status" value="1"/>
</dbReference>
<sequence>MAVPPLVTINAHTTASSPRPHILYAVRVTRGGKDTVVHRRYSEFIPSITRFDLLKNSPPFFLQTHLSHFVSFLPPGWLYPYKGTQDWV</sequence>
<organism evidence="1 2">
    <name type="scientific">Gymnopus androsaceus JB14</name>
    <dbReference type="NCBI Taxonomy" id="1447944"/>
    <lineage>
        <taxon>Eukaryota</taxon>
        <taxon>Fungi</taxon>
        <taxon>Dikarya</taxon>
        <taxon>Basidiomycota</taxon>
        <taxon>Agaricomycotina</taxon>
        <taxon>Agaricomycetes</taxon>
        <taxon>Agaricomycetidae</taxon>
        <taxon>Agaricales</taxon>
        <taxon>Marasmiineae</taxon>
        <taxon>Omphalotaceae</taxon>
        <taxon>Gymnopus</taxon>
    </lineage>
</organism>